<gene>
    <name evidence="10" type="primary">queC</name>
    <name evidence="11" type="ordered locus">Clocl_3273</name>
</gene>
<evidence type="ECO:0000256" key="7">
    <source>
        <dbReference type="ARBA" id="ARBA00037993"/>
    </source>
</evidence>
<dbReference type="KEGG" id="ccl:Clocl_3273"/>
<keyword evidence="3 10" id="KW-0479">Metal-binding</keyword>
<evidence type="ECO:0000256" key="10">
    <source>
        <dbReference type="HAMAP-Rule" id="MF_01633"/>
    </source>
</evidence>
<dbReference type="NCBIfam" id="TIGR00364">
    <property type="entry name" value="7-cyano-7-deazaguanine synthase QueC"/>
    <property type="match status" value="1"/>
</dbReference>
<dbReference type="OrthoDB" id="9789567at2"/>
<evidence type="ECO:0000256" key="3">
    <source>
        <dbReference type="ARBA" id="ARBA00022723"/>
    </source>
</evidence>
<evidence type="ECO:0000256" key="2">
    <source>
        <dbReference type="ARBA" id="ARBA00022598"/>
    </source>
</evidence>
<keyword evidence="5 10" id="KW-0862">Zinc</keyword>
<comment type="function">
    <text evidence="10">Catalyzes the ATP-dependent conversion of 7-carboxy-7-deazaguanine (CDG) to 7-cyano-7-deazaguanine (preQ(0)).</text>
</comment>
<evidence type="ECO:0000256" key="8">
    <source>
        <dbReference type="ARBA" id="ARBA00039149"/>
    </source>
</evidence>
<dbReference type="InterPro" id="IPR014729">
    <property type="entry name" value="Rossmann-like_a/b/a_fold"/>
</dbReference>
<dbReference type="PANTHER" id="PTHR42914">
    <property type="entry name" value="7-CYANO-7-DEAZAGUANINE SYNTHASE"/>
    <property type="match status" value="1"/>
</dbReference>
<dbReference type="UniPathway" id="UPA00391"/>
<dbReference type="CDD" id="cd01995">
    <property type="entry name" value="QueC-like"/>
    <property type="match status" value="1"/>
</dbReference>
<feature type="binding site" evidence="10">
    <location>
        <position position="200"/>
    </location>
    <ligand>
        <name>Zn(2+)</name>
        <dbReference type="ChEBI" id="CHEBI:29105"/>
    </ligand>
</feature>
<reference evidence="11 12" key="2">
    <citation type="journal article" date="2012" name="Stand. Genomic Sci.">
        <title>Complete Genome Sequence of Clostridium clariflavum DSM 19732.</title>
        <authorList>
            <person name="Izquierdo J.A."/>
            <person name="Goodwin L."/>
            <person name="Davenport K.W."/>
            <person name="Teshima H."/>
            <person name="Bruce D."/>
            <person name="Detter C."/>
            <person name="Tapia R."/>
            <person name="Han S."/>
            <person name="Land M."/>
            <person name="Hauser L."/>
            <person name="Jeffries C.D."/>
            <person name="Han J."/>
            <person name="Pitluck S."/>
            <person name="Nolan M."/>
            <person name="Chen A."/>
            <person name="Huntemann M."/>
            <person name="Mavromatis K."/>
            <person name="Mikhailova N."/>
            <person name="Liolios K."/>
            <person name="Woyke T."/>
            <person name="Lynd L.R."/>
        </authorList>
    </citation>
    <scope>NUCLEOTIDE SEQUENCE [LARGE SCALE GENOMIC DNA]</scope>
    <source>
        <strain evidence="12">DSM 19732 / NBRC 101661 / EBR45</strain>
    </source>
</reference>
<evidence type="ECO:0000256" key="6">
    <source>
        <dbReference type="ARBA" id="ARBA00022840"/>
    </source>
</evidence>
<feature type="binding site" evidence="10">
    <location>
        <position position="197"/>
    </location>
    <ligand>
        <name>Zn(2+)</name>
        <dbReference type="ChEBI" id="CHEBI:29105"/>
    </ligand>
</feature>
<evidence type="ECO:0000313" key="11">
    <source>
        <dbReference type="EMBL" id="AEV69783.1"/>
    </source>
</evidence>
<dbReference type="eggNOG" id="COG0603">
    <property type="taxonomic scope" value="Bacteria"/>
</dbReference>
<comment type="catalytic activity">
    <reaction evidence="9 10">
        <text>7-carboxy-7-carbaguanine + NH4(+) + 2 ATP = 7-cyano-7-carbaguanine + 2 AMP + 2 diphosphate + 2 H(+)</text>
        <dbReference type="Rhea" id="RHEA:27982"/>
        <dbReference type="ChEBI" id="CHEBI:15378"/>
        <dbReference type="ChEBI" id="CHEBI:28938"/>
        <dbReference type="ChEBI" id="CHEBI:30616"/>
        <dbReference type="ChEBI" id="CHEBI:33019"/>
        <dbReference type="ChEBI" id="CHEBI:45075"/>
        <dbReference type="ChEBI" id="CHEBI:61036"/>
        <dbReference type="ChEBI" id="CHEBI:456215"/>
        <dbReference type="EC" id="6.3.4.20"/>
    </reaction>
</comment>
<dbReference type="RefSeq" id="WP_014256316.1">
    <property type="nucleotide sequence ID" value="NC_016627.1"/>
</dbReference>
<keyword evidence="12" id="KW-1185">Reference proteome</keyword>
<dbReference type="InterPro" id="IPR018317">
    <property type="entry name" value="QueC"/>
</dbReference>
<dbReference type="GO" id="GO:0005524">
    <property type="term" value="F:ATP binding"/>
    <property type="evidence" value="ECO:0007669"/>
    <property type="project" value="UniProtKB-UniRule"/>
</dbReference>
<dbReference type="HOGENOM" id="CLU_081854_1_0_9"/>
<sequence precursor="true">MKRAIVLLSGGLDSTTCLSVALAKGYEVYPISFDYGQRHKKELDCVRQIVKYYDIKNHKLIHIDNVGGSALTDSNINVPDYEGTSNIPVTYVPARNIIFLSYAVGYAEVVDADAIFIGVNAIDYSGYPDCRPEFIEAFERMIKVGTKRGVEGKPIKIETPLLKLSKAEIIKLAYENKAPLHLTTSCYRGGDKACGVCDSCVLRLKGFKEAGIEDPIEYSIDVEEKFRTL</sequence>
<evidence type="ECO:0000313" key="12">
    <source>
        <dbReference type="Proteomes" id="UP000005435"/>
    </source>
</evidence>
<dbReference type="GO" id="GO:0016879">
    <property type="term" value="F:ligase activity, forming carbon-nitrogen bonds"/>
    <property type="evidence" value="ECO:0007669"/>
    <property type="project" value="UniProtKB-UniRule"/>
</dbReference>
<dbReference type="SUPFAM" id="SSF52402">
    <property type="entry name" value="Adenine nucleotide alpha hydrolases-like"/>
    <property type="match status" value="1"/>
</dbReference>
<dbReference type="Gene3D" id="3.40.50.620">
    <property type="entry name" value="HUPs"/>
    <property type="match status" value="1"/>
</dbReference>
<evidence type="ECO:0000256" key="9">
    <source>
        <dbReference type="ARBA" id="ARBA00047890"/>
    </source>
</evidence>
<protein>
    <recommendedName>
        <fullName evidence="8 10">7-cyano-7-deazaguanine synthase</fullName>
        <ecNumber evidence="8 10">6.3.4.20</ecNumber>
    </recommendedName>
    <alternativeName>
        <fullName evidence="10">7-cyano-7-carbaguanine synthase</fullName>
    </alternativeName>
    <alternativeName>
        <fullName evidence="10">PreQ(0) synthase</fullName>
    </alternativeName>
    <alternativeName>
        <fullName evidence="10">Queuosine biosynthesis protein QueC</fullName>
    </alternativeName>
</protein>
<feature type="binding site" evidence="10">
    <location>
        <position position="194"/>
    </location>
    <ligand>
        <name>Zn(2+)</name>
        <dbReference type="ChEBI" id="CHEBI:29105"/>
    </ligand>
</feature>
<dbReference type="AlphaFoldDB" id="G8LWS2"/>
<proteinExistence type="inferred from homology"/>
<reference evidence="12" key="1">
    <citation type="submission" date="2011-12" db="EMBL/GenBank/DDBJ databases">
        <title>Complete sequence of Clostridium clariflavum DSM 19732.</title>
        <authorList>
            <consortium name="US DOE Joint Genome Institute"/>
            <person name="Lucas S."/>
            <person name="Han J."/>
            <person name="Lapidus A."/>
            <person name="Cheng J.-F."/>
            <person name="Goodwin L."/>
            <person name="Pitluck S."/>
            <person name="Peters L."/>
            <person name="Teshima H."/>
            <person name="Detter J.C."/>
            <person name="Han C."/>
            <person name="Tapia R."/>
            <person name="Land M."/>
            <person name="Hauser L."/>
            <person name="Kyrpides N."/>
            <person name="Ivanova N."/>
            <person name="Pagani I."/>
            <person name="Kitzmiller T."/>
            <person name="Lynd L."/>
            <person name="Izquierdo J."/>
            <person name="Woyke T."/>
        </authorList>
    </citation>
    <scope>NUCLEOTIDE SEQUENCE [LARGE SCALE GENOMIC DNA]</scope>
    <source>
        <strain evidence="12">DSM 19732 / NBRC 101661 / EBR45</strain>
    </source>
</reference>
<evidence type="ECO:0000256" key="5">
    <source>
        <dbReference type="ARBA" id="ARBA00022833"/>
    </source>
</evidence>
<feature type="binding site" evidence="10">
    <location>
        <begin position="8"/>
        <end position="18"/>
    </location>
    <ligand>
        <name>ATP</name>
        <dbReference type="ChEBI" id="CHEBI:30616"/>
    </ligand>
</feature>
<feature type="binding site" evidence="10">
    <location>
        <position position="186"/>
    </location>
    <ligand>
        <name>Zn(2+)</name>
        <dbReference type="ChEBI" id="CHEBI:29105"/>
    </ligand>
</feature>
<keyword evidence="2 10" id="KW-0436">Ligase</keyword>
<dbReference type="Pfam" id="PF06508">
    <property type="entry name" value="QueC"/>
    <property type="match status" value="1"/>
</dbReference>
<dbReference type="STRING" id="720554.Clocl_3273"/>
<name>G8LWS2_ACECE</name>
<dbReference type="GO" id="GO:0008270">
    <property type="term" value="F:zinc ion binding"/>
    <property type="evidence" value="ECO:0007669"/>
    <property type="project" value="UniProtKB-UniRule"/>
</dbReference>
<dbReference type="HAMAP" id="MF_01633">
    <property type="entry name" value="QueC"/>
    <property type="match status" value="1"/>
</dbReference>
<organism evidence="11 12">
    <name type="scientific">Acetivibrio clariflavus (strain DSM 19732 / NBRC 101661 / EBR45)</name>
    <name type="common">Clostridium clariflavum</name>
    <dbReference type="NCBI Taxonomy" id="720554"/>
    <lineage>
        <taxon>Bacteria</taxon>
        <taxon>Bacillati</taxon>
        <taxon>Bacillota</taxon>
        <taxon>Clostridia</taxon>
        <taxon>Eubacteriales</taxon>
        <taxon>Oscillospiraceae</taxon>
        <taxon>Acetivibrio</taxon>
    </lineage>
</organism>
<keyword evidence="4 10" id="KW-0547">Nucleotide-binding</keyword>
<comment type="cofactor">
    <cofactor evidence="10">
        <name>Zn(2+)</name>
        <dbReference type="ChEBI" id="CHEBI:29105"/>
    </cofactor>
    <text evidence="10">Binds 1 zinc ion per subunit.</text>
</comment>
<comment type="subunit">
    <text evidence="10">Homodimer.</text>
</comment>
<dbReference type="GO" id="GO:0008616">
    <property type="term" value="P:tRNA queuosine(34) biosynthetic process"/>
    <property type="evidence" value="ECO:0007669"/>
    <property type="project" value="UniProtKB-UniRule"/>
</dbReference>
<keyword evidence="10" id="KW-0671">Queuosine biosynthesis</keyword>
<comment type="pathway">
    <text evidence="1 10">Purine metabolism; 7-cyano-7-deazaguanine biosynthesis.</text>
</comment>
<dbReference type="PIRSF" id="PIRSF006293">
    <property type="entry name" value="ExsB"/>
    <property type="match status" value="1"/>
</dbReference>
<comment type="similarity">
    <text evidence="7 10">Belongs to the QueC family.</text>
</comment>
<dbReference type="PANTHER" id="PTHR42914:SF1">
    <property type="entry name" value="7-CYANO-7-DEAZAGUANINE SYNTHASE"/>
    <property type="match status" value="1"/>
</dbReference>
<evidence type="ECO:0000256" key="1">
    <source>
        <dbReference type="ARBA" id="ARBA00005061"/>
    </source>
</evidence>
<dbReference type="EC" id="6.3.4.20" evidence="8 10"/>
<dbReference type="EMBL" id="CP003065">
    <property type="protein sequence ID" value="AEV69783.1"/>
    <property type="molecule type" value="Genomic_DNA"/>
</dbReference>
<evidence type="ECO:0000256" key="4">
    <source>
        <dbReference type="ARBA" id="ARBA00022741"/>
    </source>
</evidence>
<keyword evidence="6 10" id="KW-0067">ATP-binding</keyword>
<dbReference type="Proteomes" id="UP000005435">
    <property type="component" value="Chromosome"/>
</dbReference>
<accession>G8LWS2</accession>